<comment type="caution">
    <text evidence="2">The sequence shown here is derived from an EMBL/GenBank/DDBJ whole genome shotgun (WGS) entry which is preliminary data.</text>
</comment>
<dbReference type="AlphaFoldDB" id="A0A317C360"/>
<dbReference type="InterPro" id="IPR008538">
    <property type="entry name" value="Uma2"/>
</dbReference>
<dbReference type="Gene3D" id="3.90.1570.10">
    <property type="entry name" value="tt1808, chain A"/>
    <property type="match status" value="1"/>
</dbReference>
<keyword evidence="3" id="KW-1185">Reference proteome</keyword>
<feature type="domain" description="Putative restriction endonuclease" evidence="1">
    <location>
        <begin position="18"/>
        <end position="133"/>
    </location>
</feature>
<dbReference type="PANTHER" id="PTHR34107">
    <property type="entry name" value="SLL0198 PROTEIN-RELATED"/>
    <property type="match status" value="1"/>
</dbReference>
<keyword evidence="2" id="KW-0540">Nuclease</keyword>
<organism evidence="2 3">
    <name type="scientific">Leucothrix arctica</name>
    <dbReference type="NCBI Taxonomy" id="1481894"/>
    <lineage>
        <taxon>Bacteria</taxon>
        <taxon>Pseudomonadati</taxon>
        <taxon>Pseudomonadota</taxon>
        <taxon>Gammaproteobacteria</taxon>
        <taxon>Thiotrichales</taxon>
        <taxon>Thiotrichaceae</taxon>
        <taxon>Leucothrix</taxon>
    </lineage>
</organism>
<dbReference type="PANTHER" id="PTHR34107:SF4">
    <property type="entry name" value="SLL1222 PROTEIN"/>
    <property type="match status" value="1"/>
</dbReference>
<dbReference type="Proteomes" id="UP000245506">
    <property type="component" value="Unassembled WGS sequence"/>
</dbReference>
<keyword evidence="2" id="KW-0378">Hydrolase</keyword>
<dbReference type="GO" id="GO:0004519">
    <property type="term" value="F:endonuclease activity"/>
    <property type="evidence" value="ECO:0007669"/>
    <property type="project" value="UniProtKB-KW"/>
</dbReference>
<dbReference type="CDD" id="cd06260">
    <property type="entry name" value="DUF820-like"/>
    <property type="match status" value="1"/>
</dbReference>
<dbReference type="InterPro" id="IPR011335">
    <property type="entry name" value="Restrct_endonuc-II-like"/>
</dbReference>
<dbReference type="InterPro" id="IPR012296">
    <property type="entry name" value="Nuclease_put_TT1808"/>
</dbReference>
<evidence type="ECO:0000313" key="3">
    <source>
        <dbReference type="Proteomes" id="UP000245506"/>
    </source>
</evidence>
<gene>
    <name evidence="2" type="ORF">DKT75_20560</name>
</gene>
<dbReference type="EMBL" id="QGKL01000043">
    <property type="protein sequence ID" value="PWQ93085.1"/>
    <property type="molecule type" value="Genomic_DNA"/>
</dbReference>
<keyword evidence="2" id="KW-0255">Endonuclease</keyword>
<name>A0A317C360_9GAMM</name>
<accession>A0A317C360</accession>
<dbReference type="OrthoDB" id="5568181at2"/>
<protein>
    <submittedName>
        <fullName evidence="2">Uma2 family endonuclease</fullName>
    </submittedName>
</protein>
<evidence type="ECO:0000259" key="1">
    <source>
        <dbReference type="Pfam" id="PF05685"/>
    </source>
</evidence>
<sequence length="158" mass="17497">MEWSEVVDNPLLRDLPFKIELNKFGKLLMSPASNNHGMLQGALAGALWNKHPEGRVITVCSVQTSDGVKVADVAWASAAFIEEFGYTTPYIQAPELCIEIVSPSNSKLEISGKVDLYLAKGAQEVWVVYDNNVMEIFTYKGQVDESPMSGGIREQIFR</sequence>
<dbReference type="Pfam" id="PF05685">
    <property type="entry name" value="Uma2"/>
    <property type="match status" value="1"/>
</dbReference>
<reference evidence="2 3" key="1">
    <citation type="submission" date="2018-05" db="EMBL/GenBank/DDBJ databases">
        <title>Leucothrix arctica sp. nov., isolated from Arctic seawater.</title>
        <authorList>
            <person name="Choi A."/>
            <person name="Baek K."/>
        </authorList>
    </citation>
    <scope>NUCLEOTIDE SEQUENCE [LARGE SCALE GENOMIC DNA]</scope>
    <source>
        <strain evidence="2 3">IMCC9719</strain>
    </source>
</reference>
<evidence type="ECO:0000313" key="2">
    <source>
        <dbReference type="EMBL" id="PWQ93085.1"/>
    </source>
</evidence>
<dbReference type="SUPFAM" id="SSF52980">
    <property type="entry name" value="Restriction endonuclease-like"/>
    <property type="match status" value="1"/>
</dbReference>
<proteinExistence type="predicted"/>